<organism evidence="14">
    <name type="scientific">Rhizochromulina marina</name>
    <dbReference type="NCBI Taxonomy" id="1034831"/>
    <lineage>
        <taxon>Eukaryota</taxon>
        <taxon>Sar</taxon>
        <taxon>Stramenopiles</taxon>
        <taxon>Ochrophyta</taxon>
        <taxon>Dictyochophyceae</taxon>
        <taxon>Rhizochromulinales</taxon>
        <taxon>Rhizochromulina</taxon>
    </lineage>
</organism>
<keyword evidence="8" id="KW-0411">Iron-sulfur</keyword>
<dbReference type="GO" id="GO:0046872">
    <property type="term" value="F:metal ion binding"/>
    <property type="evidence" value="ECO:0007669"/>
    <property type="project" value="UniProtKB-KW"/>
</dbReference>
<dbReference type="CDD" id="cd00056">
    <property type="entry name" value="ENDO3c"/>
    <property type="match status" value="1"/>
</dbReference>
<dbReference type="Pfam" id="PF00730">
    <property type="entry name" value="HhH-GPD"/>
    <property type="match status" value="1"/>
</dbReference>
<evidence type="ECO:0000259" key="13">
    <source>
        <dbReference type="SMART" id="SM00478"/>
    </source>
</evidence>
<dbReference type="GO" id="GO:0005634">
    <property type="term" value="C:nucleus"/>
    <property type="evidence" value="ECO:0007669"/>
    <property type="project" value="TreeGrafter"/>
</dbReference>
<keyword evidence="7" id="KW-0408">Iron</keyword>
<keyword evidence="10" id="KW-0456">Lyase</keyword>
<dbReference type="InterPro" id="IPR023170">
    <property type="entry name" value="HhH_base_excis_C"/>
</dbReference>
<accession>A0A7S2S0Y1</accession>
<dbReference type="GO" id="GO:0000703">
    <property type="term" value="F:oxidized pyrimidine nucleobase lesion DNA N-glycosylase activity"/>
    <property type="evidence" value="ECO:0007669"/>
    <property type="project" value="TreeGrafter"/>
</dbReference>
<dbReference type="FunFam" id="1.10.340.30:FF:000005">
    <property type="entry name" value="Endonuclease III-like protein 1"/>
    <property type="match status" value="1"/>
</dbReference>
<evidence type="ECO:0000256" key="6">
    <source>
        <dbReference type="ARBA" id="ARBA00022801"/>
    </source>
</evidence>
<dbReference type="InterPro" id="IPR000445">
    <property type="entry name" value="HhH_motif"/>
</dbReference>
<dbReference type="InterPro" id="IPR011257">
    <property type="entry name" value="DNA_glycosylase"/>
</dbReference>
<evidence type="ECO:0000256" key="3">
    <source>
        <dbReference type="ARBA" id="ARBA00022485"/>
    </source>
</evidence>
<dbReference type="GO" id="GO:0006285">
    <property type="term" value="P:base-excision repair, AP site formation"/>
    <property type="evidence" value="ECO:0007669"/>
    <property type="project" value="TreeGrafter"/>
</dbReference>
<dbReference type="SUPFAM" id="SSF48150">
    <property type="entry name" value="DNA-glycosylase"/>
    <property type="match status" value="1"/>
</dbReference>
<dbReference type="PANTHER" id="PTHR43286:SF1">
    <property type="entry name" value="ENDONUCLEASE III-LIKE PROTEIN 1"/>
    <property type="match status" value="1"/>
</dbReference>
<dbReference type="SMART" id="SM00478">
    <property type="entry name" value="ENDO3c"/>
    <property type="match status" value="1"/>
</dbReference>
<keyword evidence="9" id="KW-0234">DNA repair</keyword>
<keyword evidence="3" id="KW-0004">4Fe-4S</keyword>
<keyword evidence="12" id="KW-0732">Signal</keyword>
<evidence type="ECO:0000256" key="5">
    <source>
        <dbReference type="ARBA" id="ARBA00022763"/>
    </source>
</evidence>
<dbReference type="GO" id="GO:0051539">
    <property type="term" value="F:4 iron, 4 sulfur cluster binding"/>
    <property type="evidence" value="ECO:0007669"/>
    <property type="project" value="UniProtKB-KW"/>
</dbReference>
<evidence type="ECO:0000256" key="11">
    <source>
        <dbReference type="ARBA" id="ARBA00023295"/>
    </source>
</evidence>
<dbReference type="GO" id="GO:0003677">
    <property type="term" value="F:DNA binding"/>
    <property type="evidence" value="ECO:0007669"/>
    <property type="project" value="InterPro"/>
</dbReference>
<dbReference type="AlphaFoldDB" id="A0A7S2S0Y1"/>
<dbReference type="Gene3D" id="1.10.1670.10">
    <property type="entry name" value="Helix-hairpin-Helix base-excision DNA repair enzymes (C-terminal)"/>
    <property type="match status" value="1"/>
</dbReference>
<gene>
    <name evidence="14" type="ORF">RMAR1173_LOCUS10016</name>
</gene>
<evidence type="ECO:0000256" key="9">
    <source>
        <dbReference type="ARBA" id="ARBA00023204"/>
    </source>
</evidence>
<evidence type="ECO:0000256" key="10">
    <source>
        <dbReference type="ARBA" id="ARBA00023239"/>
    </source>
</evidence>
<proteinExistence type="inferred from homology"/>
<dbReference type="EC" id="4.2.99.18" evidence="2"/>
<dbReference type="InterPro" id="IPR003265">
    <property type="entry name" value="HhH-GPD_domain"/>
</dbReference>
<keyword evidence="6" id="KW-0378">Hydrolase</keyword>
<name>A0A7S2S0Y1_9STRA</name>
<dbReference type="GO" id="GO:0140078">
    <property type="term" value="F:class I DNA-(apurinic or apyrimidinic site) endonuclease activity"/>
    <property type="evidence" value="ECO:0007669"/>
    <property type="project" value="UniProtKB-EC"/>
</dbReference>
<evidence type="ECO:0000313" key="14">
    <source>
        <dbReference type="EMBL" id="CAD9686323.1"/>
    </source>
</evidence>
<sequence>MVGQHLLRVVSMLVLLAAASRTSTGFIRAVGFPGVARGDLPRRLWAGQRSAEGWAPPGLSEFRRVHSLIEELRADRTAVVDWAGSHALYETGRREFPHLTPTELDFQALVSLMLSSQTKDTVNAQVMKVLREHGLTIECILATPDEQLNEMISPVGFHNRKTKYIKDTAVLLRDRHGGQVPDSLSDLLALPGVGPKMALLALQVVHGRVEGISVDTHVHRISNALGWSQTARPEQTRKALESWIPRQYWPDLNLLIVGLGQESQTEKPKLRKKCLECSRPQEAMELMRVLGVRL</sequence>
<dbReference type="Gene3D" id="1.10.340.30">
    <property type="entry name" value="Hypothetical protein, domain 2"/>
    <property type="match status" value="1"/>
</dbReference>
<comment type="similarity">
    <text evidence="1">Belongs to the Nth/MutY family.</text>
</comment>
<evidence type="ECO:0000256" key="7">
    <source>
        <dbReference type="ARBA" id="ARBA00023004"/>
    </source>
</evidence>
<dbReference type="PANTHER" id="PTHR43286">
    <property type="entry name" value="ENDONUCLEASE III-LIKE PROTEIN 1"/>
    <property type="match status" value="1"/>
</dbReference>
<dbReference type="GO" id="GO:0006289">
    <property type="term" value="P:nucleotide-excision repair"/>
    <property type="evidence" value="ECO:0007669"/>
    <property type="project" value="TreeGrafter"/>
</dbReference>
<feature type="chain" id="PRO_5030911798" description="DNA-(apurinic or apyrimidinic site) lyase" evidence="12">
    <location>
        <begin position="20"/>
        <end position="294"/>
    </location>
</feature>
<keyword evidence="4" id="KW-0479">Metal-binding</keyword>
<feature type="signal peptide" evidence="12">
    <location>
        <begin position="1"/>
        <end position="19"/>
    </location>
</feature>
<feature type="domain" description="HhH-GPD" evidence="13">
    <location>
        <begin position="114"/>
        <end position="262"/>
    </location>
</feature>
<evidence type="ECO:0000256" key="8">
    <source>
        <dbReference type="ARBA" id="ARBA00023014"/>
    </source>
</evidence>
<dbReference type="Pfam" id="PF00633">
    <property type="entry name" value="HHH"/>
    <property type="match status" value="1"/>
</dbReference>
<protein>
    <recommendedName>
        <fullName evidence="2">DNA-(apurinic or apyrimidinic site) lyase</fullName>
        <ecNumber evidence="2">4.2.99.18</ecNumber>
    </recommendedName>
</protein>
<dbReference type="EMBL" id="HBHJ01015162">
    <property type="protein sequence ID" value="CAD9686323.1"/>
    <property type="molecule type" value="Transcribed_RNA"/>
</dbReference>
<evidence type="ECO:0000256" key="1">
    <source>
        <dbReference type="ARBA" id="ARBA00008343"/>
    </source>
</evidence>
<evidence type="ECO:0000256" key="4">
    <source>
        <dbReference type="ARBA" id="ARBA00022723"/>
    </source>
</evidence>
<keyword evidence="11" id="KW-0326">Glycosidase</keyword>
<keyword evidence="5" id="KW-0227">DNA damage</keyword>
<reference evidence="14" key="1">
    <citation type="submission" date="2021-01" db="EMBL/GenBank/DDBJ databases">
        <authorList>
            <person name="Corre E."/>
            <person name="Pelletier E."/>
            <person name="Niang G."/>
            <person name="Scheremetjew M."/>
            <person name="Finn R."/>
            <person name="Kale V."/>
            <person name="Holt S."/>
            <person name="Cochrane G."/>
            <person name="Meng A."/>
            <person name="Brown T."/>
            <person name="Cohen L."/>
        </authorList>
    </citation>
    <scope>NUCLEOTIDE SEQUENCE</scope>
    <source>
        <strain evidence="14">CCMP1243</strain>
    </source>
</reference>
<evidence type="ECO:0000256" key="2">
    <source>
        <dbReference type="ARBA" id="ARBA00012720"/>
    </source>
</evidence>
<evidence type="ECO:0000256" key="12">
    <source>
        <dbReference type="SAM" id="SignalP"/>
    </source>
</evidence>